<evidence type="ECO:0000313" key="2">
    <source>
        <dbReference type="EMBL" id="CAG9538701.1"/>
    </source>
</evidence>
<reference evidence="2" key="1">
    <citation type="submission" date="2021-09" db="EMBL/GenBank/DDBJ databases">
        <authorList>
            <consortium name="Pathogen Informatics"/>
        </authorList>
    </citation>
    <scope>NUCLEOTIDE SEQUENCE</scope>
</reference>
<dbReference type="AlphaFoldDB" id="A0A8J2QAW4"/>
<feature type="region of interest" description="Disordered" evidence="1">
    <location>
        <begin position="59"/>
        <end position="93"/>
    </location>
</feature>
<dbReference type="Proteomes" id="UP000746747">
    <property type="component" value="Unassembled WGS sequence"/>
</dbReference>
<accession>A0A8J2QAW4</accession>
<protein>
    <submittedName>
        <fullName evidence="2">Uncharacterized protein</fullName>
    </submittedName>
</protein>
<comment type="caution">
    <text evidence="2">The sequence shown here is derived from an EMBL/GenBank/DDBJ whole genome shotgun (WGS) entry which is preliminary data.</text>
</comment>
<proteinExistence type="predicted"/>
<dbReference type="EMBL" id="CAKAEH010001692">
    <property type="protein sequence ID" value="CAG9538701.1"/>
    <property type="molecule type" value="Genomic_DNA"/>
</dbReference>
<dbReference type="OrthoDB" id="10387251at2759"/>
<gene>
    <name evidence="2" type="ORF">CJOHNSTONI_LOCUS8383</name>
</gene>
<sequence>MLEFFRISLATALCHCRSDPSARSNRRKQKDLILSQCQINERVKEETANDQEVYRMKNIQKTNKTEENQFGTKRQLDGRKSPQQKLPPQDKSTTCSVRMASFGTQTTEEWKFKSGTIVVSKATQTPLFATCNEETNGKKESEENLKLQAWKDAKFFVTNQLLAQCLHTPNCTEI</sequence>
<feature type="compositionally biased region" description="Polar residues" evidence="1">
    <location>
        <begin position="81"/>
        <end position="93"/>
    </location>
</feature>
<keyword evidence="3" id="KW-1185">Reference proteome</keyword>
<evidence type="ECO:0000256" key="1">
    <source>
        <dbReference type="SAM" id="MobiDB-lite"/>
    </source>
</evidence>
<evidence type="ECO:0000313" key="3">
    <source>
        <dbReference type="Proteomes" id="UP000746747"/>
    </source>
</evidence>
<organism evidence="2 3">
    <name type="scientific">Cercopithifilaria johnstoni</name>
    <dbReference type="NCBI Taxonomy" id="2874296"/>
    <lineage>
        <taxon>Eukaryota</taxon>
        <taxon>Metazoa</taxon>
        <taxon>Ecdysozoa</taxon>
        <taxon>Nematoda</taxon>
        <taxon>Chromadorea</taxon>
        <taxon>Rhabditida</taxon>
        <taxon>Spirurina</taxon>
        <taxon>Spiruromorpha</taxon>
        <taxon>Filarioidea</taxon>
        <taxon>Onchocercidae</taxon>
        <taxon>Cercopithifilaria</taxon>
    </lineage>
</organism>
<name>A0A8J2QAW4_9BILA</name>